<reference evidence="2 3" key="1">
    <citation type="submission" date="2024-07" db="EMBL/GenBank/DDBJ databases">
        <title>Section-level genome sequencing and comparative genomics of Aspergillus sections Usti and Cavernicolus.</title>
        <authorList>
            <consortium name="Lawrence Berkeley National Laboratory"/>
            <person name="Nybo J.L."/>
            <person name="Vesth T.C."/>
            <person name="Theobald S."/>
            <person name="Frisvad J.C."/>
            <person name="Larsen T.O."/>
            <person name="Kjaerboelling I."/>
            <person name="Rothschild-Mancinelli K."/>
            <person name="Lyhne E.K."/>
            <person name="Kogle M.E."/>
            <person name="Barry K."/>
            <person name="Clum A."/>
            <person name="Na H."/>
            <person name="Ledsgaard L."/>
            <person name="Lin J."/>
            <person name="Lipzen A."/>
            <person name="Kuo A."/>
            <person name="Riley R."/>
            <person name="Mondo S."/>
            <person name="Labutti K."/>
            <person name="Haridas S."/>
            <person name="Pangalinan J."/>
            <person name="Salamov A.A."/>
            <person name="Simmons B.A."/>
            <person name="Magnuson J.K."/>
            <person name="Chen J."/>
            <person name="Drula E."/>
            <person name="Henrissat B."/>
            <person name="Wiebenga A."/>
            <person name="Lubbers R.J."/>
            <person name="Gomes A.C."/>
            <person name="Makela M.R."/>
            <person name="Stajich J."/>
            <person name="Grigoriev I.V."/>
            <person name="Mortensen U.H."/>
            <person name="De Vries R.P."/>
            <person name="Baker S.E."/>
            <person name="Andersen M.R."/>
        </authorList>
    </citation>
    <scope>NUCLEOTIDE SEQUENCE [LARGE SCALE GENOMIC DNA]</scope>
    <source>
        <strain evidence="2 3">CBS 588.65</strain>
    </source>
</reference>
<organism evidence="2 3">
    <name type="scientific">Aspergillus granulosus</name>
    <dbReference type="NCBI Taxonomy" id="176169"/>
    <lineage>
        <taxon>Eukaryota</taxon>
        <taxon>Fungi</taxon>
        <taxon>Dikarya</taxon>
        <taxon>Ascomycota</taxon>
        <taxon>Pezizomycotina</taxon>
        <taxon>Eurotiomycetes</taxon>
        <taxon>Eurotiomycetidae</taxon>
        <taxon>Eurotiales</taxon>
        <taxon>Aspergillaceae</taxon>
        <taxon>Aspergillus</taxon>
        <taxon>Aspergillus subgen. Nidulantes</taxon>
    </lineage>
</organism>
<sequence length="83" mass="9246">IIQIVPMVVIIAAVAAKHAVVEEQMQLLLQKETALQNPRLLHNEFQWTMTPSLLANCQLTSTAIQLTNRRLRRLSAIILASGC</sequence>
<dbReference type="EMBL" id="JBFXLT010000127">
    <property type="protein sequence ID" value="KAL2807912.1"/>
    <property type="molecule type" value="Genomic_DNA"/>
</dbReference>
<evidence type="ECO:0000256" key="1">
    <source>
        <dbReference type="SAM" id="SignalP"/>
    </source>
</evidence>
<keyword evidence="3" id="KW-1185">Reference proteome</keyword>
<protein>
    <submittedName>
        <fullName evidence="2">Uncharacterized protein</fullName>
    </submittedName>
</protein>
<feature type="chain" id="PRO_5045084485" evidence="1">
    <location>
        <begin position="17"/>
        <end position="83"/>
    </location>
</feature>
<name>A0ABR4GZ45_9EURO</name>
<proteinExistence type="predicted"/>
<feature type="signal peptide" evidence="1">
    <location>
        <begin position="1"/>
        <end position="16"/>
    </location>
</feature>
<evidence type="ECO:0000313" key="2">
    <source>
        <dbReference type="EMBL" id="KAL2807912.1"/>
    </source>
</evidence>
<dbReference type="Proteomes" id="UP001610334">
    <property type="component" value="Unassembled WGS sequence"/>
</dbReference>
<keyword evidence="1" id="KW-0732">Signal</keyword>
<comment type="caution">
    <text evidence="2">The sequence shown here is derived from an EMBL/GenBank/DDBJ whole genome shotgun (WGS) entry which is preliminary data.</text>
</comment>
<evidence type="ECO:0000313" key="3">
    <source>
        <dbReference type="Proteomes" id="UP001610334"/>
    </source>
</evidence>
<gene>
    <name evidence="2" type="ORF">BJX63DRAFT_410943</name>
</gene>
<accession>A0ABR4GZ45</accession>
<feature type="non-terminal residue" evidence="2">
    <location>
        <position position="1"/>
    </location>
</feature>